<dbReference type="SUPFAM" id="SSF52833">
    <property type="entry name" value="Thioredoxin-like"/>
    <property type="match status" value="1"/>
</dbReference>
<sequence length="212" mass="23460">MADLEFFFDPVCPFAWVTSRWVAEVQALRGYEVRWRFIALSVLNEKQTAEWYTEGYRAAHMAGMMSLRVADAVRLHHDNDAVSRLYTVLGTAIHVDQRRAEITADPEAFLAWALAEANCDVSLASAAVDDSHDAYIRADTALALERTGKDVGTPIITFNPDSESSSSFFGPVISKTPRGDDALRLWDAIEVLATTSGLSELKRSNRAALDFS</sequence>
<reference evidence="1" key="1">
    <citation type="submission" date="2020-05" db="EMBL/GenBank/DDBJ databases">
        <authorList>
            <person name="Chiriac C."/>
            <person name="Salcher M."/>
            <person name="Ghai R."/>
            <person name="Kavagutti S V."/>
        </authorList>
    </citation>
    <scope>NUCLEOTIDE SEQUENCE</scope>
</reference>
<dbReference type="Pfam" id="PF22234">
    <property type="entry name" value="Rv2466c-like"/>
    <property type="match status" value="1"/>
</dbReference>
<evidence type="ECO:0000313" key="1">
    <source>
        <dbReference type="EMBL" id="CAB4792642.1"/>
    </source>
</evidence>
<dbReference type="InterPro" id="IPR053977">
    <property type="entry name" value="Rv2466c-like"/>
</dbReference>
<protein>
    <submittedName>
        <fullName evidence="1">Unannotated protein</fullName>
    </submittedName>
</protein>
<dbReference type="CDD" id="cd02972">
    <property type="entry name" value="DsbA_family"/>
    <property type="match status" value="1"/>
</dbReference>
<dbReference type="EMBL" id="CAFAAI010000073">
    <property type="protein sequence ID" value="CAB4792642.1"/>
    <property type="molecule type" value="Genomic_DNA"/>
</dbReference>
<proteinExistence type="predicted"/>
<dbReference type="InterPro" id="IPR036249">
    <property type="entry name" value="Thioredoxin-like_sf"/>
</dbReference>
<name>A0A6J6X7G6_9ZZZZ</name>
<organism evidence="1">
    <name type="scientific">freshwater metagenome</name>
    <dbReference type="NCBI Taxonomy" id="449393"/>
    <lineage>
        <taxon>unclassified sequences</taxon>
        <taxon>metagenomes</taxon>
        <taxon>ecological metagenomes</taxon>
    </lineage>
</organism>
<accession>A0A6J6X7G6</accession>
<dbReference type="Gene3D" id="3.40.30.10">
    <property type="entry name" value="Glutaredoxin"/>
    <property type="match status" value="1"/>
</dbReference>
<gene>
    <name evidence="1" type="ORF">UFOPK2992_00548</name>
</gene>
<dbReference type="AlphaFoldDB" id="A0A6J6X7G6"/>